<organism evidence="5 6">
    <name type="scientific">Pseudobacter ginsenosidimutans</name>
    <dbReference type="NCBI Taxonomy" id="661488"/>
    <lineage>
        <taxon>Bacteria</taxon>
        <taxon>Pseudomonadati</taxon>
        <taxon>Bacteroidota</taxon>
        <taxon>Chitinophagia</taxon>
        <taxon>Chitinophagales</taxon>
        <taxon>Chitinophagaceae</taxon>
        <taxon>Pseudobacter</taxon>
    </lineage>
</organism>
<feature type="domain" description="Secretin/TonB short N-terminal" evidence="4">
    <location>
        <begin position="64"/>
        <end position="115"/>
    </location>
</feature>
<dbReference type="OrthoDB" id="9768177at2"/>
<dbReference type="Pfam" id="PF07660">
    <property type="entry name" value="STN"/>
    <property type="match status" value="1"/>
</dbReference>
<keyword evidence="6" id="KW-1185">Reference proteome</keyword>
<dbReference type="SUPFAM" id="SSF56935">
    <property type="entry name" value="Porins"/>
    <property type="match status" value="1"/>
</dbReference>
<evidence type="ECO:0000256" key="1">
    <source>
        <dbReference type="ARBA" id="ARBA00022448"/>
    </source>
</evidence>
<dbReference type="SMART" id="SM00965">
    <property type="entry name" value="STN"/>
    <property type="match status" value="1"/>
</dbReference>
<keyword evidence="5" id="KW-0675">Receptor</keyword>
<dbReference type="SUPFAM" id="SSF49464">
    <property type="entry name" value="Carboxypeptidase regulatory domain-like"/>
    <property type="match status" value="1"/>
</dbReference>
<dbReference type="InterPro" id="IPR037066">
    <property type="entry name" value="Plug_dom_sf"/>
</dbReference>
<dbReference type="Proteomes" id="UP000293874">
    <property type="component" value="Unassembled WGS sequence"/>
</dbReference>
<dbReference type="Gene3D" id="3.55.50.30">
    <property type="match status" value="1"/>
</dbReference>
<dbReference type="EMBL" id="SGXA01000004">
    <property type="protein sequence ID" value="RZS67149.1"/>
    <property type="molecule type" value="Genomic_DNA"/>
</dbReference>
<keyword evidence="3" id="KW-0998">Cell outer membrane</keyword>
<gene>
    <name evidence="5" type="ORF">EV199_5534</name>
</gene>
<dbReference type="Gene3D" id="2.170.130.10">
    <property type="entry name" value="TonB-dependent receptor, plug domain"/>
    <property type="match status" value="1"/>
</dbReference>
<dbReference type="RefSeq" id="WP_130544022.1">
    <property type="nucleotide sequence ID" value="NZ_CP042431.1"/>
</dbReference>
<evidence type="ECO:0000313" key="6">
    <source>
        <dbReference type="Proteomes" id="UP000293874"/>
    </source>
</evidence>
<protein>
    <submittedName>
        <fullName evidence="5">TonB-dependent receptor-like protein</fullName>
    </submittedName>
</protein>
<keyword evidence="1" id="KW-0813">Transport</keyword>
<evidence type="ECO:0000256" key="3">
    <source>
        <dbReference type="ARBA" id="ARBA00023237"/>
    </source>
</evidence>
<dbReference type="InterPro" id="IPR011662">
    <property type="entry name" value="Secretin/TonB_short_N"/>
</dbReference>
<dbReference type="Pfam" id="PF07715">
    <property type="entry name" value="Plug"/>
    <property type="match status" value="1"/>
</dbReference>
<dbReference type="InterPro" id="IPR008969">
    <property type="entry name" value="CarboxyPept-like_regulatory"/>
</dbReference>
<evidence type="ECO:0000313" key="5">
    <source>
        <dbReference type="EMBL" id="RZS67149.1"/>
    </source>
</evidence>
<name>A0A4Q7MKN9_9BACT</name>
<dbReference type="InterPro" id="IPR012910">
    <property type="entry name" value="Plug_dom"/>
</dbReference>
<keyword evidence="2" id="KW-0472">Membrane</keyword>
<accession>A0A4Q7MKN9</accession>
<reference evidence="5 6" key="1">
    <citation type="submission" date="2019-02" db="EMBL/GenBank/DDBJ databases">
        <title>Genomic Encyclopedia of Type Strains, Phase IV (KMG-IV): sequencing the most valuable type-strain genomes for metagenomic binning, comparative biology and taxonomic classification.</title>
        <authorList>
            <person name="Goeker M."/>
        </authorList>
    </citation>
    <scope>NUCLEOTIDE SEQUENCE [LARGE SCALE GENOMIC DNA]</scope>
    <source>
        <strain evidence="5 6">DSM 18116</strain>
    </source>
</reference>
<comment type="caution">
    <text evidence="5">The sequence shown here is derived from an EMBL/GenBank/DDBJ whole genome shotgun (WGS) entry which is preliminary data.</text>
</comment>
<dbReference type="GO" id="GO:0019867">
    <property type="term" value="C:outer membrane"/>
    <property type="evidence" value="ECO:0007669"/>
    <property type="project" value="InterPro"/>
</dbReference>
<proteinExistence type="predicted"/>
<evidence type="ECO:0000259" key="4">
    <source>
        <dbReference type="SMART" id="SM00965"/>
    </source>
</evidence>
<sequence length="1405" mass="156748">MLTIYYTAIGHFKDIRRRKGKPIPLLIILLMMISARGAAQEITLKGDDLPLKKIFAEIKKQTGYTFFFDADLLEKGKKVSLNVKSAPLKAVLDLICKDQPFTYSIEGKIIFLHQIVEKKSTESPQTDLLRITVMKDTLAQGRVRNPLGIPLIGVTVTSIPKNGNKKLNSITNGDGRFEIPARRGDKLQFTSVGYGKEEIRYNGEANLEIVMKEEAVSLGTVQVSNQDFFKKKIPWTDTISMTNRRHMTLGQVLQGTIPGLTLQSSSQSQTVLESIDLASSSINGMNVVSYNDLMTYYNNYWKSTAPGRSFQDMLEEFKKVGYKINNSTSVNNNGLIPQLRGVSGFNGNVSGMLIVIDGFVQNGFQSDYPMNNVESVKVIKNPEELARWGPRAAGGIILITTRKGVEGKLDIDYNTNFYYAASPHLNRNKQRLASSADLLDYLKAASDSGFLYYSGTDNGAFAFNRNPAELLLFKLKSGAISQQAFDVSWDSLSRLSNQTQLKLLQQDIFQQRHTLRIAGGKKHWQFSATGNLSTSRNTAYKSKNSSVGLNLSNRFNFFNSKLRADWQVIVTHSKADKGFGFDPTNTSLMPYQLLLNGQGDYVYDYSRFSPDANAVLMNAGYENHGINLLQDARVNSNIQKNMNLDSRLMMEWELLPGLLWTSAVQTSIGNSELNMLQGAASSQTRQLLNDYATPIFNTNVSDPDRIVTGLFRYVPKGDVLRRSFTKSRNWDLRSGLVFNKKAGKHEINAVAGGGGSSNVVSMPTYSTIYGYDPGTGKGQNILLPLNPLGAIGNYYQLRGVVGLFGDMDPNTFFPVTTTYPYTLLTPNAGFNNITRQLGWNASVRYAFDQTIMLSGRYNTVLSPNYGYDPPYVSFSSYNGEAAWRISRYKFLELPEWISDISVSSGITGIEMPRLPVQITADRSQQTNWNNFGIWVNSYNVAQQTGQNTRNKYEKLTVGILNNRLVFDLTFNKLQIEDNTINKTPSSSLSYFGANAKLRLRNNLLNIAGGIGKSPEGRPQFNMRAGYDIGRETWFNSISISSLLADFTLQHISPFQGMALMMETNTPDGSGGYSMVVNNNFGFLQPDTKILEAHASIGFLQERYLADIRYYQKRTSGLNNNIPVPTDPSTGLGAQVSYSELVSSGVELKLELEVIRRTALKYLITLNGSYNNTIARNVPLVNFSQTSAFLNAFRNGYSTDNIWSYRWAGLDNQGRPQIYDQNGQKTATPDSATLASALIYSGVIRAPFSVGLIQRWDYKAFFAGITVMCNWGHVMREYIPSPSGTTERSILIRDRWRQPGDEAHTDIAAMANTNDNSSRTFIIQNASNSIMSADNIRLQEMQIGWHPPKNWLKKIAAKEMTLSVQVQNAFVITRNRLHVDPETVSTGGQIGLAIPRLYSFTMEVNF</sequence>
<evidence type="ECO:0000256" key="2">
    <source>
        <dbReference type="ARBA" id="ARBA00023136"/>
    </source>
</evidence>